<dbReference type="GO" id="GO:0005882">
    <property type="term" value="C:intermediate filament"/>
    <property type="evidence" value="ECO:0007669"/>
    <property type="project" value="InterPro"/>
</dbReference>
<dbReference type="PANTHER" id="PTHR47147">
    <property type="entry name" value="SYNCOILIN"/>
    <property type="match status" value="1"/>
</dbReference>
<evidence type="ECO:0000256" key="1">
    <source>
        <dbReference type="SAM" id="Coils"/>
    </source>
</evidence>
<evidence type="ECO:0000313" key="3">
    <source>
        <dbReference type="Proteomes" id="UP000265160"/>
    </source>
</evidence>
<dbReference type="AlphaFoldDB" id="A0A3P9DPR7"/>
<reference evidence="2" key="2">
    <citation type="submission" date="2025-08" db="UniProtKB">
        <authorList>
            <consortium name="Ensembl"/>
        </authorList>
    </citation>
    <scope>IDENTIFICATION</scope>
</reference>
<evidence type="ECO:0008006" key="4">
    <source>
        <dbReference type="Google" id="ProtNLM"/>
    </source>
</evidence>
<name>A0A3P9DPR7_9CICH</name>
<evidence type="ECO:0000313" key="2">
    <source>
        <dbReference type="Ensembl" id="ENSMZEP00005036263.1"/>
    </source>
</evidence>
<dbReference type="PANTHER" id="PTHR47147:SF1">
    <property type="entry name" value="SYNCOILIN"/>
    <property type="match status" value="1"/>
</dbReference>
<dbReference type="GeneTree" id="ENSGT00390000018108"/>
<dbReference type="InterPro" id="IPR027702">
    <property type="entry name" value="Syncoilin"/>
</dbReference>
<reference evidence="2 3" key="1">
    <citation type="journal article" date="2014" name="Nature">
        <title>The genomic substrate for adaptive radiation in African cichlid fish.</title>
        <authorList>
            <person name="Brawand D."/>
            <person name="Wagner C.E."/>
            <person name="Li Y.I."/>
            <person name="Malinsky M."/>
            <person name="Keller I."/>
            <person name="Fan S."/>
            <person name="Simakov O."/>
            <person name="Ng A.Y."/>
            <person name="Lim Z.W."/>
            <person name="Bezault E."/>
            <person name="Turner-Maier J."/>
            <person name="Johnson J."/>
            <person name="Alcazar R."/>
            <person name="Noh H.J."/>
            <person name="Russell P."/>
            <person name="Aken B."/>
            <person name="Alfoldi J."/>
            <person name="Amemiya C."/>
            <person name="Azzouzi N."/>
            <person name="Baroiller J.F."/>
            <person name="Barloy-Hubler F."/>
            <person name="Berlin A."/>
            <person name="Bloomquist R."/>
            <person name="Carleton K.L."/>
            <person name="Conte M.A."/>
            <person name="D'Cotta H."/>
            <person name="Eshel O."/>
            <person name="Gaffney L."/>
            <person name="Galibert F."/>
            <person name="Gante H.F."/>
            <person name="Gnerre S."/>
            <person name="Greuter L."/>
            <person name="Guyon R."/>
            <person name="Haddad N.S."/>
            <person name="Haerty W."/>
            <person name="Harris R.M."/>
            <person name="Hofmann H.A."/>
            <person name="Hourlier T."/>
            <person name="Hulata G."/>
            <person name="Jaffe D.B."/>
            <person name="Lara M."/>
            <person name="Lee A.P."/>
            <person name="MacCallum I."/>
            <person name="Mwaiko S."/>
            <person name="Nikaido M."/>
            <person name="Nishihara H."/>
            <person name="Ozouf-Costaz C."/>
            <person name="Penman D.J."/>
            <person name="Przybylski D."/>
            <person name="Rakotomanga M."/>
            <person name="Renn S.C.P."/>
            <person name="Ribeiro F.J."/>
            <person name="Ron M."/>
            <person name="Salzburger W."/>
            <person name="Sanchez-Pulido L."/>
            <person name="Santos M.E."/>
            <person name="Searle S."/>
            <person name="Sharpe T."/>
            <person name="Swofford R."/>
            <person name="Tan F.J."/>
            <person name="Williams L."/>
            <person name="Young S."/>
            <person name="Yin S."/>
            <person name="Okada N."/>
            <person name="Kocher T.D."/>
            <person name="Miska E.A."/>
            <person name="Lander E.S."/>
            <person name="Venkatesh B."/>
            <person name="Fernald R.D."/>
            <person name="Meyer A."/>
            <person name="Ponting C.P."/>
            <person name="Streelman J.T."/>
            <person name="Lindblad-Toh K."/>
            <person name="Seehausen O."/>
            <person name="Di Palma F."/>
        </authorList>
    </citation>
    <scope>NUCLEOTIDE SEQUENCE</scope>
</reference>
<feature type="coiled-coil region" evidence="1">
    <location>
        <begin position="381"/>
        <end position="415"/>
    </location>
</feature>
<sequence>MQSFELKGDIFVVLLFAPKRGRFQETVIQINTITPQGNNDTNEPKCYEVKGGYRWSVHVCVHVCARKRDRSPCSSLSGKNSSCIPERFIITDRGTLLSNPAFTPPPASNTHTSSPPPSIPLFFTPCSVLPGVVFNGSRLVFLDSLMDDQSSVQDGNFMLSTDDSHVQLRFSEDISPSNRTDSETLGRFAQEQVDMESLGELFEYCIQRVSHLERQRDVLIQELLVLQEPMLQVVGHLRAKLEGTRKLLALAQLDYVTVCEDVQQVKRKLFTTTRDCIQTCLWFDFQLFDLTQELVQLENAHQNQLNSLRDQATKPCRPRAMSDISQCRQASIRLQRRLSGSVKMLEGWYEPRLMVLLKRRQVGEEALRKTREQAVDLRAGLKPLREEIQRLEVQRSCLEQRITLLETERQESTAQHKVQERLDRTDVQKSKKGLEDLKDGLLAELTFLSSSGGPSSASSGDCSSPILLRSQTLSRLSVPLEARMVSL</sequence>
<organism evidence="2 3">
    <name type="scientific">Maylandia zebra</name>
    <name type="common">zebra mbuna</name>
    <dbReference type="NCBI Taxonomy" id="106582"/>
    <lineage>
        <taxon>Eukaryota</taxon>
        <taxon>Metazoa</taxon>
        <taxon>Chordata</taxon>
        <taxon>Craniata</taxon>
        <taxon>Vertebrata</taxon>
        <taxon>Euteleostomi</taxon>
        <taxon>Actinopterygii</taxon>
        <taxon>Neopterygii</taxon>
        <taxon>Teleostei</taxon>
        <taxon>Neoteleostei</taxon>
        <taxon>Acanthomorphata</taxon>
        <taxon>Ovalentaria</taxon>
        <taxon>Cichlomorphae</taxon>
        <taxon>Cichliformes</taxon>
        <taxon>Cichlidae</taxon>
        <taxon>African cichlids</taxon>
        <taxon>Pseudocrenilabrinae</taxon>
        <taxon>Haplochromini</taxon>
        <taxon>Maylandia</taxon>
        <taxon>Maylandia zebra complex</taxon>
    </lineage>
</organism>
<accession>A0A3P9DPR7</accession>
<keyword evidence="3" id="KW-1185">Reference proteome</keyword>
<protein>
    <recommendedName>
        <fullName evidence="4">IF rod domain-containing protein</fullName>
    </recommendedName>
</protein>
<dbReference type="Ensembl" id="ENSMZET00005037537.1">
    <property type="protein sequence ID" value="ENSMZEP00005036263.1"/>
    <property type="gene ID" value="ENSMZEG00005027052.1"/>
</dbReference>
<reference evidence="2" key="3">
    <citation type="submission" date="2025-09" db="UniProtKB">
        <authorList>
            <consortium name="Ensembl"/>
        </authorList>
    </citation>
    <scope>IDENTIFICATION</scope>
</reference>
<keyword evidence="1" id="KW-0175">Coiled coil</keyword>
<proteinExistence type="predicted"/>
<dbReference type="Proteomes" id="UP000265160">
    <property type="component" value="LG19"/>
</dbReference>
<dbReference type="STRING" id="106582.ENSMZEP00005036263"/>